<dbReference type="PANTHER" id="PTHR10160">
    <property type="entry name" value="NAD(P) TRANSHYDROGENASE"/>
    <property type="match status" value="1"/>
</dbReference>
<dbReference type="PROSITE" id="PS00837">
    <property type="entry name" value="ALADH_PNT_2"/>
    <property type="match status" value="1"/>
</dbReference>
<dbReference type="PANTHER" id="PTHR10160:SF19">
    <property type="entry name" value="PROTON-TRANSLOCATING NAD(P)(+) TRANSHYDROGENASE"/>
    <property type="match status" value="1"/>
</dbReference>
<keyword evidence="6" id="KW-1278">Translocase</keyword>
<dbReference type="FunFam" id="3.40.50.720:FF:000188">
    <property type="entry name" value="NAD(P) transhydrogenase alpha subunit 1"/>
    <property type="match status" value="1"/>
</dbReference>
<keyword evidence="5" id="KW-0521">NADP</keyword>
<evidence type="ECO:0000256" key="11">
    <source>
        <dbReference type="ARBA" id="ARBA00084087"/>
    </source>
</evidence>
<keyword evidence="14" id="KW-0560">Oxidoreductase</keyword>
<dbReference type="GO" id="GO:0006740">
    <property type="term" value="P:NADPH regeneration"/>
    <property type="evidence" value="ECO:0007669"/>
    <property type="project" value="TreeGrafter"/>
</dbReference>
<dbReference type="Pfam" id="PF01262">
    <property type="entry name" value="AlaDh_PNT_C"/>
    <property type="match status" value="1"/>
</dbReference>
<dbReference type="NCBIfam" id="NF006942">
    <property type="entry name" value="PRK09424.1"/>
    <property type="match status" value="1"/>
</dbReference>
<dbReference type="SUPFAM" id="SSF52283">
    <property type="entry name" value="Formate/glycerate dehydrogenase catalytic domain-like"/>
    <property type="match status" value="1"/>
</dbReference>
<dbReference type="InterPro" id="IPR036291">
    <property type="entry name" value="NAD(P)-bd_dom_sf"/>
</dbReference>
<sequence>MILAIPKETTEGEKRVAIVPETVSKLRKIGHTVRIQKGAGEASGFPDHLYEKEGAVLVDDVNDLYGTADVLLKVDRPVVHPSSGKSELEMMKKGAIFVGFFYSMSNVDLAKKAASTGVQVLSMDAVPRITKAQRMDALSSQTNLAGYKAVLLAADHLHKIFPLLMTAAGTISPAKVVILGAGVAGLQAIATAKRLGAVVEVSDVRPETKEQVQSLGGKFIEPPQDESLVGEGGYAKEASAEYLAKQQEILRKHICEADAVITTAQVPGRKAPVLIKADVVKDMQPGAVIVDMAAGTGGNCELTEPGQVVKKHGVTIVGHTNLPAELAYHASQLYSRNLQALLEYLTKEGNLNLDANDEIVKGALITRDGQIVHEKTRELAV</sequence>
<dbReference type="CDD" id="cd05304">
    <property type="entry name" value="Rubrum_tdh"/>
    <property type="match status" value="1"/>
</dbReference>
<evidence type="ECO:0000256" key="2">
    <source>
        <dbReference type="ARBA" id="ARBA00005689"/>
    </source>
</evidence>
<dbReference type="InterPro" id="IPR007698">
    <property type="entry name" value="AlaDH/PNT_NAD(H)-bd"/>
</dbReference>
<keyword evidence="4" id="KW-0547">Nucleotide-binding</keyword>
<feature type="domain" description="Alanine dehydrogenase/pyridine nucleotide transhydrogenase NAD(H)-binding" evidence="12">
    <location>
        <begin position="154"/>
        <end position="318"/>
    </location>
</feature>
<gene>
    <name evidence="14" type="ORF">F9K24_01780</name>
</gene>
<dbReference type="SMART" id="SM01003">
    <property type="entry name" value="AlaDh_PNT_N"/>
    <property type="match status" value="1"/>
</dbReference>
<keyword evidence="7" id="KW-0520">NAD</keyword>
<dbReference type="GO" id="GO:0016491">
    <property type="term" value="F:oxidoreductase activity"/>
    <property type="evidence" value="ECO:0007669"/>
    <property type="project" value="UniProtKB-KW"/>
</dbReference>
<dbReference type="GO" id="GO:0005886">
    <property type="term" value="C:plasma membrane"/>
    <property type="evidence" value="ECO:0007669"/>
    <property type="project" value="TreeGrafter"/>
</dbReference>
<comment type="catalytic activity">
    <reaction evidence="8">
        <text>NAD(+) + NADPH + H(+)(in) = NADH + NADP(+) + H(+)(out)</text>
        <dbReference type="Rhea" id="RHEA:47992"/>
        <dbReference type="ChEBI" id="CHEBI:15378"/>
        <dbReference type="ChEBI" id="CHEBI:57540"/>
        <dbReference type="ChEBI" id="CHEBI:57783"/>
        <dbReference type="ChEBI" id="CHEBI:57945"/>
        <dbReference type="ChEBI" id="CHEBI:58349"/>
        <dbReference type="EC" id="7.1.1.1"/>
    </reaction>
</comment>
<evidence type="ECO:0000313" key="14">
    <source>
        <dbReference type="EMBL" id="KAB2935483.1"/>
    </source>
</evidence>
<evidence type="ECO:0000256" key="9">
    <source>
        <dbReference type="ARBA" id="ARBA00071353"/>
    </source>
</evidence>
<comment type="function">
    <text evidence="1">The transhydrogenation between NADH and NADP is coupled to respiration and ATP hydrolysis and functions as a proton pump across the membrane.</text>
</comment>
<dbReference type="EMBL" id="WBUI01000001">
    <property type="protein sequence ID" value="KAB2935483.1"/>
    <property type="molecule type" value="Genomic_DNA"/>
</dbReference>
<comment type="similarity">
    <text evidence="2">Belongs to the AlaDH/PNT family.</text>
</comment>
<evidence type="ECO:0000259" key="13">
    <source>
        <dbReference type="SMART" id="SM01003"/>
    </source>
</evidence>
<evidence type="ECO:0000256" key="8">
    <source>
        <dbReference type="ARBA" id="ARBA00048202"/>
    </source>
</evidence>
<feature type="domain" description="Alanine dehydrogenase/pyridine nucleotide transhydrogenase N-terminal" evidence="13">
    <location>
        <begin position="4"/>
        <end position="145"/>
    </location>
</feature>
<dbReference type="Pfam" id="PF05222">
    <property type="entry name" value="AlaDh_PNT_N"/>
    <property type="match status" value="1"/>
</dbReference>
<accession>A0A833H5X0</accession>
<evidence type="ECO:0000313" key="15">
    <source>
        <dbReference type="Proteomes" id="UP000460298"/>
    </source>
</evidence>
<evidence type="ECO:0000256" key="7">
    <source>
        <dbReference type="ARBA" id="ARBA00023027"/>
    </source>
</evidence>
<comment type="caution">
    <text evidence="14">The sequence shown here is derived from an EMBL/GenBank/DDBJ whole genome shotgun (WGS) entry which is preliminary data.</text>
</comment>
<dbReference type="EC" id="7.1.1.1" evidence="3"/>
<evidence type="ECO:0000256" key="10">
    <source>
        <dbReference type="ARBA" id="ARBA00076996"/>
    </source>
</evidence>
<dbReference type="GO" id="GO:0008750">
    <property type="term" value="F:proton-translocating NAD(P)+ transhydrogenase activity"/>
    <property type="evidence" value="ECO:0007669"/>
    <property type="project" value="UniProtKB-EC"/>
</dbReference>
<dbReference type="SMART" id="SM01002">
    <property type="entry name" value="AlaDh_PNT_C"/>
    <property type="match status" value="1"/>
</dbReference>
<dbReference type="GO" id="GO:0050661">
    <property type="term" value="F:NADP binding"/>
    <property type="evidence" value="ECO:0007669"/>
    <property type="project" value="TreeGrafter"/>
</dbReference>
<dbReference type="Proteomes" id="UP000460298">
    <property type="component" value="Unassembled WGS sequence"/>
</dbReference>
<evidence type="ECO:0000256" key="5">
    <source>
        <dbReference type="ARBA" id="ARBA00022857"/>
    </source>
</evidence>
<dbReference type="SUPFAM" id="SSF51735">
    <property type="entry name" value="NAD(P)-binding Rossmann-fold domains"/>
    <property type="match status" value="1"/>
</dbReference>
<dbReference type="Gene3D" id="3.40.50.720">
    <property type="entry name" value="NAD(P)-binding Rossmann-like Domain"/>
    <property type="match status" value="2"/>
</dbReference>
<evidence type="ECO:0000256" key="3">
    <source>
        <dbReference type="ARBA" id="ARBA00012943"/>
    </source>
</evidence>
<name>A0A833H5X0_9LEPT</name>
<evidence type="ECO:0000256" key="4">
    <source>
        <dbReference type="ARBA" id="ARBA00022741"/>
    </source>
</evidence>
<evidence type="ECO:0000256" key="1">
    <source>
        <dbReference type="ARBA" id="ARBA00003943"/>
    </source>
</evidence>
<reference evidence="14 15" key="1">
    <citation type="submission" date="2019-10" db="EMBL/GenBank/DDBJ databases">
        <title>Extracellular Electron Transfer in a Candidatus Methanoperedens spp. Enrichment Culture.</title>
        <authorList>
            <person name="Berger S."/>
            <person name="Rangel Shaw D."/>
            <person name="Berben T."/>
            <person name="In 'T Zandt M."/>
            <person name="Frank J."/>
            <person name="Reimann J."/>
            <person name="Jetten M.S.M."/>
            <person name="Welte C.U."/>
        </authorList>
    </citation>
    <scope>NUCLEOTIDE SEQUENCE [LARGE SCALE GENOMIC DNA]</scope>
    <source>
        <strain evidence="14">SB12</strain>
    </source>
</reference>
<organism evidence="14 15">
    <name type="scientific">Leptonema illini</name>
    <dbReference type="NCBI Taxonomy" id="183"/>
    <lineage>
        <taxon>Bacteria</taxon>
        <taxon>Pseudomonadati</taxon>
        <taxon>Spirochaetota</taxon>
        <taxon>Spirochaetia</taxon>
        <taxon>Leptospirales</taxon>
        <taxon>Leptospiraceae</taxon>
        <taxon>Leptonema</taxon>
    </lineage>
</organism>
<evidence type="ECO:0000256" key="6">
    <source>
        <dbReference type="ARBA" id="ARBA00022967"/>
    </source>
</evidence>
<dbReference type="AlphaFoldDB" id="A0A833H5X0"/>
<protein>
    <recommendedName>
        <fullName evidence="9">NAD(P) transhydrogenase subunit alpha part 1</fullName>
        <ecNumber evidence="3">7.1.1.1</ecNumber>
    </recommendedName>
    <alternativeName>
        <fullName evidence="11">Nicotinamide nucleotide transhydrogenase subunit alpha 1</fullName>
    </alternativeName>
    <alternativeName>
        <fullName evidence="10">Pyridine nucleotide transhydrogenase subunit alpha 1</fullName>
    </alternativeName>
</protein>
<proteinExistence type="inferred from homology"/>
<dbReference type="InterPro" id="IPR007886">
    <property type="entry name" value="AlaDH/PNT_N"/>
</dbReference>
<evidence type="ECO:0000259" key="12">
    <source>
        <dbReference type="SMART" id="SM01002"/>
    </source>
</evidence>
<dbReference type="InterPro" id="IPR008143">
    <property type="entry name" value="Ala_DH/PNT_CS2"/>
</dbReference>